<dbReference type="EMBL" id="CAJVPS010000190">
    <property type="protein sequence ID" value="CAG8462836.1"/>
    <property type="molecule type" value="Genomic_DNA"/>
</dbReference>
<evidence type="ECO:0000313" key="5">
    <source>
        <dbReference type="EMBL" id="CAG8462836.1"/>
    </source>
</evidence>
<feature type="compositionally biased region" description="Low complexity" evidence="3">
    <location>
        <begin position="177"/>
        <end position="194"/>
    </location>
</feature>
<dbReference type="PANTHER" id="PTHR22792:SF132">
    <property type="entry name" value="LA-RELATED PROTEIN 1"/>
    <property type="match status" value="1"/>
</dbReference>
<feature type="region of interest" description="Disordered" evidence="3">
    <location>
        <begin position="127"/>
        <end position="158"/>
    </location>
</feature>
<dbReference type="CDD" id="cd07323">
    <property type="entry name" value="LAM"/>
    <property type="match status" value="1"/>
</dbReference>
<feature type="compositionally biased region" description="Basic and acidic residues" evidence="3">
    <location>
        <begin position="196"/>
        <end position="222"/>
    </location>
</feature>
<dbReference type="GO" id="GO:0010494">
    <property type="term" value="C:cytoplasmic stress granule"/>
    <property type="evidence" value="ECO:0007669"/>
    <property type="project" value="TreeGrafter"/>
</dbReference>
<dbReference type="InterPro" id="IPR036390">
    <property type="entry name" value="WH_DNA-bd_sf"/>
</dbReference>
<dbReference type="InterPro" id="IPR036388">
    <property type="entry name" value="WH-like_DNA-bd_sf"/>
</dbReference>
<organism evidence="5 6">
    <name type="scientific">Ambispora leptoticha</name>
    <dbReference type="NCBI Taxonomy" id="144679"/>
    <lineage>
        <taxon>Eukaryota</taxon>
        <taxon>Fungi</taxon>
        <taxon>Fungi incertae sedis</taxon>
        <taxon>Mucoromycota</taxon>
        <taxon>Glomeromycotina</taxon>
        <taxon>Glomeromycetes</taxon>
        <taxon>Archaeosporales</taxon>
        <taxon>Ambisporaceae</taxon>
        <taxon>Ambispora</taxon>
    </lineage>
</organism>
<dbReference type="GO" id="GO:0003723">
    <property type="term" value="F:RNA binding"/>
    <property type="evidence" value="ECO:0007669"/>
    <property type="project" value="UniProtKB-UniRule"/>
</dbReference>
<sequence>MVSPTNTLPEAETAVANGGDHIKPSNATNKHRSILPDQPAAKSVNATPIKSPGNVVTKAATTNGDNRERIVVENNDSHNDGVNGTFKESDKRLDNNNTNGSNAIANGKNSEVKQWTNVTATAAVTEPNNDEINNDNEKISSSVETKETQSPIKTPIPAPIPPVNYWEMRMQNAKKVPATSSTITTIDSPSSSAAVADKEKGANENSERRQSVDVSKKEDSPKRGKGKWIPYELPITHSTPLPNHGQKHRRRSEDSVPHTGTRERRTFIEKPFSNNAESVETSTTTMTTSPSVSSSQQNGNSNPRRRASVPPPNGRDQYSRRYSQSAVDNGQLSHHMNNLSFRGGRRGGGRSRPFNGTRSSPRSTSFSYSTGFPQQYGSLFTAKMPPYVYDIELLKYYILQQIEYYFSIENLCKDLYLRSNMDAYGFVDISLLANFNRVRLLTLDENLVREALLHSYIVEVSGDKARKRDGWEMWVLPNQNQQNINEHALAESTYNNDSLVIEEYDEYVEDNDTNSIDDEKKETQELQEQPLQQEQDVVIANTIEKIPTTTSTSTKLNESLSLPSSSSVTPRSSPNSTTPTSTTTTYTHNITNITPENFEPLTATASR</sequence>
<dbReference type="PANTHER" id="PTHR22792">
    <property type="entry name" value="LUPUS LA PROTEIN-RELATED"/>
    <property type="match status" value="1"/>
</dbReference>
<evidence type="ECO:0000313" key="6">
    <source>
        <dbReference type="Proteomes" id="UP000789508"/>
    </source>
</evidence>
<evidence type="ECO:0000256" key="2">
    <source>
        <dbReference type="PROSITE-ProRule" id="PRU00332"/>
    </source>
</evidence>
<feature type="compositionally biased region" description="Basic and acidic residues" evidence="3">
    <location>
        <begin position="251"/>
        <end position="268"/>
    </location>
</feature>
<comment type="caution">
    <text evidence="5">The sequence shown here is derived from an EMBL/GenBank/DDBJ whole genome shotgun (WGS) entry which is preliminary data.</text>
</comment>
<proteinExistence type="predicted"/>
<feature type="region of interest" description="Disordered" evidence="3">
    <location>
        <begin position="75"/>
        <end position="96"/>
    </location>
</feature>
<feature type="region of interest" description="Disordered" evidence="3">
    <location>
        <begin position="549"/>
        <end position="607"/>
    </location>
</feature>
<reference evidence="5" key="1">
    <citation type="submission" date="2021-06" db="EMBL/GenBank/DDBJ databases">
        <authorList>
            <person name="Kallberg Y."/>
            <person name="Tangrot J."/>
            <person name="Rosling A."/>
        </authorList>
    </citation>
    <scope>NUCLEOTIDE SEQUENCE</scope>
    <source>
        <strain evidence="5">FL130A</strain>
    </source>
</reference>
<feature type="compositionally biased region" description="Low complexity" evidence="3">
    <location>
        <begin position="357"/>
        <end position="368"/>
    </location>
</feature>
<keyword evidence="1 2" id="KW-0694">RNA-binding</keyword>
<feature type="domain" description="HTH La-type RNA-binding" evidence="4">
    <location>
        <begin position="388"/>
        <end position="477"/>
    </location>
</feature>
<feature type="compositionally biased region" description="Low complexity" evidence="3">
    <location>
        <begin position="277"/>
        <end position="295"/>
    </location>
</feature>
<dbReference type="GO" id="GO:0005829">
    <property type="term" value="C:cytosol"/>
    <property type="evidence" value="ECO:0007669"/>
    <property type="project" value="TreeGrafter"/>
</dbReference>
<evidence type="ECO:0000256" key="3">
    <source>
        <dbReference type="SAM" id="MobiDB-lite"/>
    </source>
</evidence>
<dbReference type="PROSITE" id="PS50961">
    <property type="entry name" value="HTH_LA"/>
    <property type="match status" value="1"/>
</dbReference>
<dbReference type="SUPFAM" id="SSF46785">
    <property type="entry name" value="Winged helix' DNA-binding domain"/>
    <property type="match status" value="1"/>
</dbReference>
<dbReference type="AlphaFoldDB" id="A0A9N8VQL0"/>
<dbReference type="Gene3D" id="1.10.10.10">
    <property type="entry name" value="Winged helix-like DNA-binding domain superfamily/Winged helix DNA-binding domain"/>
    <property type="match status" value="1"/>
</dbReference>
<dbReference type="Pfam" id="PF05383">
    <property type="entry name" value="La"/>
    <property type="match status" value="1"/>
</dbReference>
<dbReference type="SMART" id="SM00715">
    <property type="entry name" value="LA"/>
    <property type="match status" value="1"/>
</dbReference>
<feature type="compositionally biased region" description="Polar residues" evidence="3">
    <location>
        <begin position="549"/>
        <end position="558"/>
    </location>
</feature>
<feature type="compositionally biased region" description="Low complexity" evidence="3">
    <location>
        <begin position="559"/>
        <end position="595"/>
    </location>
</feature>
<dbReference type="Proteomes" id="UP000789508">
    <property type="component" value="Unassembled WGS sequence"/>
</dbReference>
<gene>
    <name evidence="5" type="ORF">ALEPTO_LOCUS1629</name>
</gene>
<name>A0A9N8VQL0_9GLOM</name>
<protein>
    <submittedName>
        <fullName evidence="5">12167_t:CDS:1</fullName>
    </submittedName>
</protein>
<dbReference type="OrthoDB" id="340227at2759"/>
<feature type="compositionally biased region" description="Polar residues" evidence="3">
    <location>
        <begin position="320"/>
        <end position="340"/>
    </location>
</feature>
<dbReference type="InterPro" id="IPR006630">
    <property type="entry name" value="La_HTH"/>
</dbReference>
<keyword evidence="6" id="KW-1185">Reference proteome</keyword>
<evidence type="ECO:0000256" key="1">
    <source>
        <dbReference type="ARBA" id="ARBA00022884"/>
    </source>
</evidence>
<feature type="region of interest" description="Disordered" evidence="3">
    <location>
        <begin position="1"/>
        <end position="55"/>
    </location>
</feature>
<evidence type="ECO:0000259" key="4">
    <source>
        <dbReference type="PROSITE" id="PS50961"/>
    </source>
</evidence>
<dbReference type="GO" id="GO:0045727">
    <property type="term" value="P:positive regulation of translation"/>
    <property type="evidence" value="ECO:0007669"/>
    <property type="project" value="TreeGrafter"/>
</dbReference>
<dbReference type="InterPro" id="IPR045180">
    <property type="entry name" value="La_dom_prot"/>
</dbReference>
<feature type="region of interest" description="Disordered" evidence="3">
    <location>
        <begin position="176"/>
        <end position="368"/>
    </location>
</feature>
<accession>A0A9N8VQL0</accession>